<evidence type="ECO:0000256" key="9">
    <source>
        <dbReference type="ARBA" id="ARBA00023239"/>
    </source>
</evidence>
<dbReference type="SMART" id="SM00478">
    <property type="entry name" value="ENDO3c"/>
    <property type="match status" value="1"/>
</dbReference>
<evidence type="ECO:0000256" key="13">
    <source>
        <dbReference type="ARBA" id="ARBA00025652"/>
    </source>
</evidence>
<evidence type="ECO:0000256" key="10">
    <source>
        <dbReference type="ARBA" id="ARBA00023242"/>
    </source>
</evidence>
<evidence type="ECO:0000256" key="8">
    <source>
        <dbReference type="ARBA" id="ARBA00023204"/>
    </source>
</evidence>
<dbReference type="RefSeq" id="XP_013871633.1">
    <property type="nucleotide sequence ID" value="XM_014016179.1"/>
</dbReference>
<keyword evidence="9 19" id="KW-0456">Lyase</keyword>
<dbReference type="GO" id="GO:0006289">
    <property type="term" value="P:nucleotide-excision repair"/>
    <property type="evidence" value="ECO:0007669"/>
    <property type="project" value="InterPro"/>
</dbReference>
<dbReference type="GO" id="GO:0003684">
    <property type="term" value="F:damaged DNA binding"/>
    <property type="evidence" value="ECO:0007669"/>
    <property type="project" value="InterPro"/>
</dbReference>
<evidence type="ECO:0000256" key="14">
    <source>
        <dbReference type="ARBA" id="ARBA00044632"/>
    </source>
</evidence>
<dbReference type="Pfam" id="PF00730">
    <property type="entry name" value="HhH-GPD"/>
    <property type="match status" value="1"/>
</dbReference>
<dbReference type="GO" id="GO:0034039">
    <property type="term" value="F:8-oxo-7,8-dihydroguanine DNA N-glycosylase activity"/>
    <property type="evidence" value="ECO:0007669"/>
    <property type="project" value="TreeGrafter"/>
</dbReference>
<dbReference type="InterPro" id="IPR003265">
    <property type="entry name" value="HhH-GPD_domain"/>
</dbReference>
<dbReference type="InterPro" id="IPR023170">
    <property type="entry name" value="HhH_base_excis_C"/>
</dbReference>
<evidence type="ECO:0000256" key="11">
    <source>
        <dbReference type="ARBA" id="ARBA00023268"/>
    </source>
</evidence>
<dbReference type="FunFam" id="3.30.310.40:FF:000001">
    <property type="entry name" value="N-glycosylase/DNA lyase isoform X2"/>
    <property type="match status" value="1"/>
</dbReference>
<evidence type="ECO:0000313" key="19">
    <source>
        <dbReference type="RefSeq" id="XP_013871633.1"/>
    </source>
</evidence>
<dbReference type="Gene3D" id="1.10.340.30">
    <property type="entry name" value="Hypothetical protein, domain 2"/>
    <property type="match status" value="1"/>
</dbReference>
<dbReference type="SUPFAM" id="SSF55945">
    <property type="entry name" value="TATA-box binding protein-like"/>
    <property type="match status" value="1"/>
</dbReference>
<keyword evidence="10" id="KW-0539">Nucleus</keyword>
<dbReference type="GO" id="GO:0016607">
    <property type="term" value="C:nuclear speck"/>
    <property type="evidence" value="ECO:0007669"/>
    <property type="project" value="UniProtKB-SubCell"/>
</dbReference>
<dbReference type="GeneID" id="106522927"/>
<dbReference type="STRING" id="52670.A0A2I4BV85"/>
<keyword evidence="6" id="KW-0227">DNA damage</keyword>
<dbReference type="Pfam" id="PF07934">
    <property type="entry name" value="OGG_N"/>
    <property type="match status" value="1"/>
</dbReference>
<dbReference type="KEGG" id="alim:106522927"/>
<reference evidence="19" key="1">
    <citation type="submission" date="2025-08" db="UniProtKB">
        <authorList>
            <consortium name="RefSeq"/>
        </authorList>
    </citation>
    <scope>IDENTIFICATION</scope>
    <source>
        <strain evidence="19">Quisiro</strain>
        <tissue evidence="19">Liver</tissue>
    </source>
</reference>
<gene>
    <name evidence="19" type="primary">ogg1</name>
</gene>
<dbReference type="PANTHER" id="PTHR10242">
    <property type="entry name" value="8-OXOGUANINE DNA GLYCOSYLASE"/>
    <property type="match status" value="1"/>
</dbReference>
<evidence type="ECO:0000256" key="7">
    <source>
        <dbReference type="ARBA" id="ARBA00022801"/>
    </source>
</evidence>
<evidence type="ECO:0000256" key="2">
    <source>
        <dbReference type="ARBA" id="ARBA00004324"/>
    </source>
</evidence>
<dbReference type="Gene3D" id="1.10.1670.10">
    <property type="entry name" value="Helix-hairpin-Helix base-excision DNA repair enzymes (C-terminal)"/>
    <property type="match status" value="1"/>
</dbReference>
<keyword evidence="11" id="KW-0511">Multifunctional enzyme</keyword>
<evidence type="ECO:0000256" key="6">
    <source>
        <dbReference type="ARBA" id="ARBA00022763"/>
    </source>
</evidence>
<organism evidence="18 19">
    <name type="scientific">Austrofundulus limnaeus</name>
    <name type="common">Annual killifish</name>
    <dbReference type="NCBI Taxonomy" id="52670"/>
    <lineage>
        <taxon>Eukaryota</taxon>
        <taxon>Metazoa</taxon>
        <taxon>Chordata</taxon>
        <taxon>Craniata</taxon>
        <taxon>Vertebrata</taxon>
        <taxon>Euteleostomi</taxon>
        <taxon>Actinopterygii</taxon>
        <taxon>Neopterygii</taxon>
        <taxon>Teleostei</taxon>
        <taxon>Neoteleostei</taxon>
        <taxon>Acanthomorphata</taxon>
        <taxon>Ovalentaria</taxon>
        <taxon>Atherinomorphae</taxon>
        <taxon>Cyprinodontiformes</taxon>
        <taxon>Rivulidae</taxon>
        <taxon>Austrofundulus</taxon>
    </lineage>
</organism>
<evidence type="ECO:0000256" key="5">
    <source>
        <dbReference type="ARBA" id="ARBA00012720"/>
    </source>
</evidence>
<dbReference type="OrthoDB" id="238681at2759"/>
<dbReference type="GO" id="GO:0140078">
    <property type="term" value="F:class I DNA-(apurinic or apyrimidinic site) endonuclease activity"/>
    <property type="evidence" value="ECO:0007669"/>
    <property type="project" value="UniProtKB-EC"/>
</dbReference>
<feature type="compositionally biased region" description="Basic and acidic residues" evidence="16">
    <location>
        <begin position="85"/>
        <end position="101"/>
    </location>
</feature>
<dbReference type="GO" id="GO:0006285">
    <property type="term" value="P:base-excision repair, AP site formation"/>
    <property type="evidence" value="ECO:0007669"/>
    <property type="project" value="TreeGrafter"/>
</dbReference>
<evidence type="ECO:0000259" key="17">
    <source>
        <dbReference type="SMART" id="SM00478"/>
    </source>
</evidence>
<dbReference type="FunFam" id="1.10.340.30:FF:000006">
    <property type="entry name" value="N-glycosylase/DNA lyase isoform X2"/>
    <property type="match status" value="1"/>
</dbReference>
<dbReference type="SUPFAM" id="SSF48150">
    <property type="entry name" value="DNA-glycosylase"/>
    <property type="match status" value="1"/>
</dbReference>
<evidence type="ECO:0000256" key="4">
    <source>
        <dbReference type="ARBA" id="ARBA00010679"/>
    </source>
</evidence>
<keyword evidence="8" id="KW-0234">DNA repair</keyword>
<keyword evidence="18" id="KW-1185">Reference proteome</keyword>
<keyword evidence="12" id="KW-0326">Glycosidase</keyword>
<dbReference type="InterPro" id="IPR052054">
    <property type="entry name" value="Oxidative_DNA_repair_enzyme"/>
</dbReference>
<dbReference type="AlphaFoldDB" id="A0A2I4BV85"/>
<comment type="function">
    <text evidence="13">DNA repair enzyme that incises DNA at 8-oxoG residues. Excises 7,8-dihydro-8-oxoguanine and 2,6-diamino-4-hydroxy-5-N-methylformamidopyrimidine (FAPY) from damaged DNA. Has a beta-lyase activity that nicks DNA 3' to the lesion.</text>
</comment>
<proteinExistence type="inferred from homology"/>
<feature type="region of interest" description="Disordered" evidence="16">
    <location>
        <begin position="76"/>
        <end position="114"/>
    </location>
</feature>
<dbReference type="Gene3D" id="3.30.310.40">
    <property type="match status" value="1"/>
</dbReference>
<name>A0A2I4BV85_AUSLI</name>
<dbReference type="GO" id="GO:0016363">
    <property type="term" value="C:nuclear matrix"/>
    <property type="evidence" value="ECO:0007669"/>
    <property type="project" value="UniProtKB-SubCell"/>
</dbReference>
<accession>A0A2I4BV85</accession>
<evidence type="ECO:0000313" key="18">
    <source>
        <dbReference type="Proteomes" id="UP000192220"/>
    </source>
</evidence>
<evidence type="ECO:0000256" key="3">
    <source>
        <dbReference type="ARBA" id="ARBA00004642"/>
    </source>
</evidence>
<evidence type="ECO:0000256" key="16">
    <source>
        <dbReference type="SAM" id="MobiDB-lite"/>
    </source>
</evidence>
<comment type="subcellular location">
    <subcellularLocation>
        <location evidence="1">Nucleus matrix</location>
    </subcellularLocation>
    <subcellularLocation>
        <location evidence="2">Nucleus speckle</location>
    </subcellularLocation>
    <subcellularLocation>
        <location evidence="3">Nucleus</location>
        <location evidence="3">Nucleoplasm</location>
    </subcellularLocation>
</comment>
<comment type="catalytic activity">
    <reaction evidence="14">
        <text>2'-deoxyribonucleotide-(2'-deoxyribose 5'-phosphate)-2'-deoxyribonucleotide-DNA = a 3'-end 2'-deoxyribonucleotide-(2,3-dehydro-2,3-deoxyribose 5'-phosphate)-DNA + a 5'-end 5'-phospho-2'-deoxyribonucleoside-DNA + H(+)</text>
        <dbReference type="Rhea" id="RHEA:66592"/>
        <dbReference type="Rhea" id="RHEA-COMP:13180"/>
        <dbReference type="Rhea" id="RHEA-COMP:16897"/>
        <dbReference type="Rhea" id="RHEA-COMP:17067"/>
        <dbReference type="ChEBI" id="CHEBI:15378"/>
        <dbReference type="ChEBI" id="CHEBI:136412"/>
        <dbReference type="ChEBI" id="CHEBI:157695"/>
        <dbReference type="ChEBI" id="CHEBI:167181"/>
        <dbReference type="EC" id="4.2.99.18"/>
    </reaction>
</comment>
<evidence type="ECO:0000256" key="15">
    <source>
        <dbReference type="ARBA" id="ARBA00073127"/>
    </source>
</evidence>
<dbReference type="InterPro" id="IPR011257">
    <property type="entry name" value="DNA_glycosylase"/>
</dbReference>
<comment type="similarity">
    <text evidence="4">Belongs to the type-1 OGG1 family.</text>
</comment>
<evidence type="ECO:0000256" key="1">
    <source>
        <dbReference type="ARBA" id="ARBA00004109"/>
    </source>
</evidence>
<keyword evidence="7" id="KW-0378">Hydrolase</keyword>
<dbReference type="InterPro" id="IPR012904">
    <property type="entry name" value="OGG_N"/>
</dbReference>
<dbReference type="PANTHER" id="PTHR10242:SF2">
    <property type="entry name" value="N-GLYCOSYLASE_DNA LYASE"/>
    <property type="match status" value="1"/>
</dbReference>
<dbReference type="InParanoid" id="A0A2I4BV85"/>
<dbReference type="Proteomes" id="UP000192220">
    <property type="component" value="Unplaced"/>
</dbReference>
<dbReference type="CTD" id="4968"/>
<dbReference type="FunFam" id="1.10.1670.10:FF:000005">
    <property type="entry name" value="N-glycosylase/DNA lyase OGG1"/>
    <property type="match status" value="1"/>
</dbReference>
<protein>
    <recommendedName>
        <fullName evidence="15">N-glycosylase/DNA lyase</fullName>
        <ecNumber evidence="5">4.2.99.18</ecNumber>
    </recommendedName>
</protein>
<dbReference type="EC" id="4.2.99.18" evidence="5"/>
<feature type="domain" description="HhH-GPD" evidence="17">
    <location>
        <begin position="171"/>
        <end position="339"/>
    </location>
</feature>
<dbReference type="CDD" id="cd00056">
    <property type="entry name" value="ENDO3c"/>
    <property type="match status" value="1"/>
</dbReference>
<sequence>MVKHAVLSSGTKLWRSLACAKSELRLDLTLACGQSFRWKETAEGHWTGVMGGRVWTLTQTDDTLWYYLYTKQNNQSGGDVSLQDNNKRADRRSKDDQRKDEEEPQAVSSQQDSEMEAEVMLRDYFQLHVKLGDLYREWGEADPHFKKIADIFTGVRILRQDPTECLFSFICTSNNHISRIQGMVERLCQALGTPLGQLDQTAYYDFPTLSSLADCSVEACLRDLGFGYRARFLQQSAKQILDSHGLQWLEGLRRVSYLEARDALRTLPGVGTKVADCVCLMCLDKPDAVPVDTHVWQIAQRDYKYAADKRQKSLTEKVHRDIGGFFRKLWGPYAGWAHSVLFCADLKKFQSLKEKACFNQLETEEEEEKCSKTEIKREFDGRGLNMMSENQKKAKMCVKEENTVR</sequence>
<evidence type="ECO:0000256" key="12">
    <source>
        <dbReference type="ARBA" id="ARBA00023295"/>
    </source>
</evidence>